<dbReference type="RefSeq" id="WP_006682346.1">
    <property type="nucleotide sequence ID" value="NZ_CAFB01000037.1"/>
</dbReference>
<dbReference type="EMBL" id="CAFB01000037">
    <property type="protein sequence ID" value="CCD29107.1"/>
    <property type="molecule type" value="Genomic_DNA"/>
</dbReference>
<dbReference type="Gene3D" id="1.10.600.10">
    <property type="entry name" value="Farnesyl Diphosphate Synthase"/>
    <property type="match status" value="1"/>
</dbReference>
<organism evidence="1 2">
    <name type="scientific">Candidatus Glomeribacter gigasporarum BEG34</name>
    <dbReference type="NCBI Taxonomy" id="1070319"/>
    <lineage>
        <taxon>Bacteria</taxon>
        <taxon>Pseudomonadati</taxon>
        <taxon>Pseudomonadota</taxon>
        <taxon>Betaproteobacteria</taxon>
        <taxon>Burkholderiales</taxon>
        <taxon>Burkholderiaceae</taxon>
        <taxon>Candidatus Glomeribacter</taxon>
    </lineage>
</organism>
<keyword evidence="2" id="KW-1185">Reference proteome</keyword>
<name>G2J8L0_9BURK</name>
<accession>G2J8L0</accession>
<proteinExistence type="predicted"/>
<dbReference type="AlphaFoldDB" id="G2J8L0"/>
<evidence type="ECO:0000313" key="1">
    <source>
        <dbReference type="EMBL" id="CCD29107.1"/>
    </source>
</evidence>
<evidence type="ECO:0000313" key="2">
    <source>
        <dbReference type="Proteomes" id="UP000054051"/>
    </source>
</evidence>
<sequence length="232" mass="26150">MLTTHVTNDSTTLLPSAVSEVNPDQRIAELTQDSDDTGIDQRIGIESESSAFIFPSDYYVISAQPIDAVQDQGKWMTVVFNDGEIQHEKYSMAQLMGDIPSFTKVGALPGIDLENIKHFNQKSIEWAFELGAMKTMDSSDPVYRKLLKLGSASAAAYFFPGVKLEESPLPNYLMVFYVLFDDVVDNPQFQQSTDYKKSSQKRSMHLKRFYPLENSSPNRLISRFLSRSASFC</sequence>
<dbReference type="Proteomes" id="UP000054051">
    <property type="component" value="Unassembled WGS sequence"/>
</dbReference>
<protein>
    <submittedName>
        <fullName evidence="1">Uncharacterized protein</fullName>
    </submittedName>
</protein>
<comment type="caution">
    <text evidence="1">The sequence shown here is derived from an EMBL/GenBank/DDBJ whole genome shotgun (WGS) entry which is preliminary data.</text>
</comment>
<dbReference type="InterPro" id="IPR008949">
    <property type="entry name" value="Isoprenoid_synthase_dom_sf"/>
</dbReference>
<dbReference type="STRING" id="1070319.CAGGBEG34_200111"/>
<reference evidence="1 2" key="1">
    <citation type="submission" date="2011-08" db="EMBL/GenBank/DDBJ databases">
        <title>The genome of the obligate endobacterium of an arbuscular mycorrhizal fungus reveals an interphylum network of nutritional interactions.</title>
        <authorList>
            <person name="Ghignone S."/>
            <person name="Salvioli A."/>
            <person name="Anca I."/>
            <person name="Lumini E."/>
            <person name="Ortu G."/>
            <person name="Petiti L."/>
            <person name="Cruveiller S."/>
            <person name="Bianciotto V."/>
            <person name="Piffanelli P."/>
            <person name="Lanfranco L."/>
            <person name="Bonfante P."/>
        </authorList>
    </citation>
    <scope>NUCLEOTIDE SEQUENCE [LARGE SCALE GENOMIC DNA]</scope>
    <source>
        <strain evidence="1 2">BEG34</strain>
    </source>
</reference>
<gene>
    <name evidence="1" type="ORF">CAGGBEG34_200111</name>
</gene>